<feature type="domain" description="FAS1" evidence="2">
    <location>
        <begin position="156"/>
        <end position="287"/>
    </location>
</feature>
<organism evidence="3 4">
    <name type="scientific">Octopus sinensis</name>
    <name type="common">East Asian common octopus</name>
    <dbReference type="NCBI Taxonomy" id="2607531"/>
    <lineage>
        <taxon>Eukaryota</taxon>
        <taxon>Metazoa</taxon>
        <taxon>Spiralia</taxon>
        <taxon>Lophotrochozoa</taxon>
        <taxon>Mollusca</taxon>
        <taxon>Cephalopoda</taxon>
        <taxon>Coleoidea</taxon>
        <taxon>Octopodiformes</taxon>
        <taxon>Octopoda</taxon>
        <taxon>Incirrata</taxon>
        <taxon>Octopodidae</taxon>
        <taxon>Octopus</taxon>
    </lineage>
</organism>
<dbReference type="KEGG" id="osn:115219319"/>
<dbReference type="SUPFAM" id="SSF82153">
    <property type="entry name" value="FAS1 domain"/>
    <property type="match status" value="2"/>
</dbReference>
<dbReference type="PROSITE" id="PS50213">
    <property type="entry name" value="FAS1"/>
    <property type="match status" value="2"/>
</dbReference>
<feature type="chain" id="PRO_5028803776" evidence="1">
    <location>
        <begin position="16"/>
        <end position="296"/>
    </location>
</feature>
<dbReference type="PANTHER" id="PTHR10900">
    <property type="entry name" value="PERIOSTIN-RELATED"/>
    <property type="match status" value="1"/>
</dbReference>
<evidence type="ECO:0000313" key="4">
    <source>
        <dbReference type="RefSeq" id="XP_029645341.2"/>
    </source>
</evidence>
<reference evidence="4" key="1">
    <citation type="submission" date="2025-08" db="UniProtKB">
        <authorList>
            <consortium name="RefSeq"/>
        </authorList>
    </citation>
    <scope>IDENTIFICATION</scope>
</reference>
<dbReference type="Gene3D" id="2.30.180.10">
    <property type="entry name" value="FAS1 domain"/>
    <property type="match status" value="2"/>
</dbReference>
<accession>A0A6P7T6A1</accession>
<evidence type="ECO:0000313" key="3">
    <source>
        <dbReference type="Proteomes" id="UP000515154"/>
    </source>
</evidence>
<dbReference type="Proteomes" id="UP000515154">
    <property type="component" value="Linkage group LG14"/>
</dbReference>
<dbReference type="PANTHER" id="PTHR10900:SF77">
    <property type="entry name" value="FI19380P1"/>
    <property type="match status" value="1"/>
</dbReference>
<dbReference type="FunFam" id="2.30.180.10:FF:000032">
    <property type="entry name" value="Fasciclin domain-containing protein, putative"/>
    <property type="match status" value="2"/>
</dbReference>
<sequence>MKLLLFLSCLLCTEATKVFNGTIKEAMLNMHGLSKLVSFLNETSILDHLSWAGSYTVFAPNNRALSELSAARKEAFKNDTALLEEIIKYHIALGVYKHADLINDKKLRSLQDDEIRINVYKARHATTAEGCQIVNFDNIASDGVIHVINEVMLPPDGRIADILAIDPEFSIFYSLINGTKFIDLLNDNLLTLFAPNNAAFQNQPSSTIPQIQADPALKEAIVKYHAVRGILWTPGMHNGKLRTLSDDASDLLTVKLKHLHITVQKAQIINRDISANNGVIHTIDTVLFPPSKNVIG</sequence>
<dbReference type="InterPro" id="IPR036378">
    <property type="entry name" value="FAS1_dom_sf"/>
</dbReference>
<dbReference type="AlphaFoldDB" id="A0A6P7T6A1"/>
<feature type="signal peptide" evidence="1">
    <location>
        <begin position="1"/>
        <end position="15"/>
    </location>
</feature>
<dbReference type="GO" id="GO:0005615">
    <property type="term" value="C:extracellular space"/>
    <property type="evidence" value="ECO:0007669"/>
    <property type="project" value="TreeGrafter"/>
</dbReference>
<feature type="domain" description="FAS1" evidence="2">
    <location>
        <begin position="20"/>
        <end position="152"/>
    </location>
</feature>
<evidence type="ECO:0000256" key="1">
    <source>
        <dbReference type="SAM" id="SignalP"/>
    </source>
</evidence>
<dbReference type="RefSeq" id="XP_029645341.2">
    <property type="nucleotide sequence ID" value="XM_029789481.2"/>
</dbReference>
<keyword evidence="1" id="KW-0732">Signal</keyword>
<keyword evidence="3" id="KW-1185">Reference proteome</keyword>
<proteinExistence type="predicted"/>
<evidence type="ECO:0000259" key="2">
    <source>
        <dbReference type="PROSITE" id="PS50213"/>
    </source>
</evidence>
<dbReference type="Pfam" id="PF02469">
    <property type="entry name" value="Fasciclin"/>
    <property type="match status" value="2"/>
</dbReference>
<dbReference type="SMART" id="SM00554">
    <property type="entry name" value="FAS1"/>
    <property type="match status" value="2"/>
</dbReference>
<dbReference type="InterPro" id="IPR000782">
    <property type="entry name" value="FAS1_domain"/>
</dbReference>
<name>A0A6P7T6A1_9MOLL</name>
<protein>
    <submittedName>
        <fullName evidence="4">Transforming growth factor-beta-induced protein ig-h3-like</fullName>
    </submittedName>
</protein>
<gene>
    <name evidence="4" type="primary">LOC115219319</name>
</gene>
<dbReference type="InterPro" id="IPR050904">
    <property type="entry name" value="Adhesion/Biosynth-related"/>
</dbReference>